<dbReference type="GO" id="GO:0005525">
    <property type="term" value="F:GTP binding"/>
    <property type="evidence" value="ECO:0007669"/>
    <property type="project" value="UniProtKB-KW"/>
</dbReference>
<dbReference type="GO" id="GO:0046872">
    <property type="term" value="F:metal ion binding"/>
    <property type="evidence" value="ECO:0007669"/>
    <property type="project" value="UniProtKB-KW"/>
</dbReference>
<dbReference type="SMART" id="SM00788">
    <property type="entry name" value="Adenylsucc_synt"/>
    <property type="match status" value="1"/>
</dbReference>
<evidence type="ECO:0000313" key="9">
    <source>
        <dbReference type="EMBL" id="MPM82749.1"/>
    </source>
</evidence>
<dbReference type="EMBL" id="VSSQ01031733">
    <property type="protein sequence ID" value="MPM82749.1"/>
    <property type="molecule type" value="Genomic_DNA"/>
</dbReference>
<evidence type="ECO:0000256" key="6">
    <source>
        <dbReference type="ARBA" id="ARBA00022755"/>
    </source>
</evidence>
<evidence type="ECO:0000256" key="7">
    <source>
        <dbReference type="ARBA" id="ARBA00022842"/>
    </source>
</evidence>
<dbReference type="InterPro" id="IPR001114">
    <property type="entry name" value="Adenylosuccinate_synthetase"/>
</dbReference>
<dbReference type="InterPro" id="IPR027417">
    <property type="entry name" value="P-loop_NTPase"/>
</dbReference>
<keyword evidence="7" id="KW-0460">Magnesium</keyword>
<reference evidence="9" key="1">
    <citation type="submission" date="2019-08" db="EMBL/GenBank/DDBJ databases">
        <authorList>
            <person name="Kucharzyk K."/>
            <person name="Murdoch R.W."/>
            <person name="Higgins S."/>
            <person name="Loffler F."/>
        </authorList>
    </citation>
    <scope>NUCLEOTIDE SEQUENCE</scope>
</reference>
<dbReference type="PANTHER" id="PTHR11846:SF0">
    <property type="entry name" value="ADENYLOSUCCINATE SYNTHETASE"/>
    <property type="match status" value="1"/>
</dbReference>
<name>A0A645D0Q4_9ZZZZ</name>
<evidence type="ECO:0000256" key="1">
    <source>
        <dbReference type="ARBA" id="ARBA00001946"/>
    </source>
</evidence>
<dbReference type="SUPFAM" id="SSF52540">
    <property type="entry name" value="P-loop containing nucleoside triphosphate hydrolases"/>
    <property type="match status" value="1"/>
</dbReference>
<comment type="caution">
    <text evidence="9">The sequence shown here is derived from an EMBL/GenBank/DDBJ whole genome shotgun (WGS) entry which is preliminary data.</text>
</comment>
<dbReference type="InterPro" id="IPR042110">
    <property type="entry name" value="Adenylosuccinate_synth_dom2"/>
</dbReference>
<dbReference type="GO" id="GO:0004019">
    <property type="term" value="F:adenylosuccinate synthase activity"/>
    <property type="evidence" value="ECO:0007669"/>
    <property type="project" value="UniProtKB-EC"/>
</dbReference>
<dbReference type="Pfam" id="PF00709">
    <property type="entry name" value="Adenylsucc_synt"/>
    <property type="match status" value="1"/>
</dbReference>
<evidence type="ECO:0000256" key="3">
    <source>
        <dbReference type="ARBA" id="ARBA00022598"/>
    </source>
</evidence>
<keyword evidence="8" id="KW-0342">GTP-binding</keyword>
<dbReference type="FunFam" id="3.90.170.10:FF:000001">
    <property type="entry name" value="Adenylosuccinate synthetase"/>
    <property type="match status" value="1"/>
</dbReference>
<gene>
    <name evidence="9" type="primary">purA_35</name>
    <name evidence="9" type="ORF">SDC9_129811</name>
</gene>
<sequence length="341" mass="37978">MLSKRGVPSPQLMVSERTQIVMPYHIMFDKLEENRLGKKSFGSTQSGIAPFYSDKYLKIGFQISDLYSENLKEKINQVTSVKSAYANAVYGESGFLNPETVYNYLINYKNKISPYVADTTHYLFEANKQNKKILLEGQLGALRDPDNGIYPFVTSSSPLAGYGAVGAGLPPYSISSIVTVVKAYSSCVGAGAFVSEIFGDEANELRNRGGDNGEYGATTGRPRRMGWFDTVASRYGCMLQGTTEVALSLLDVLGYLDEIPICVGYDIDGDITEKFPVTDKLNKAKPIYKYLEGWKCDIRSIKSYDKLPLQAKKYVEFIEEKLGYPITMISNGPKRNDIIFR</sequence>
<dbReference type="PANTHER" id="PTHR11846">
    <property type="entry name" value="ADENYLOSUCCINATE SYNTHETASE"/>
    <property type="match status" value="1"/>
</dbReference>
<keyword evidence="5" id="KW-0547">Nucleotide-binding</keyword>
<dbReference type="Gene3D" id="3.90.170.10">
    <property type="entry name" value="Adenylosuccinate Synthetase, subunit A, domain 3"/>
    <property type="match status" value="1"/>
</dbReference>
<accession>A0A645D0Q4</accession>
<dbReference type="GO" id="GO:0046040">
    <property type="term" value="P:IMP metabolic process"/>
    <property type="evidence" value="ECO:0007669"/>
    <property type="project" value="TreeGrafter"/>
</dbReference>
<dbReference type="EC" id="6.3.4.4" evidence="9"/>
<dbReference type="GO" id="GO:0044208">
    <property type="term" value="P:'de novo' AMP biosynthetic process"/>
    <property type="evidence" value="ECO:0007669"/>
    <property type="project" value="TreeGrafter"/>
</dbReference>
<protein>
    <submittedName>
        <fullName evidence="9">Adenylosuccinate synthetase</fullName>
        <ecNumber evidence="9">6.3.4.4</ecNumber>
    </submittedName>
</protein>
<evidence type="ECO:0000256" key="4">
    <source>
        <dbReference type="ARBA" id="ARBA00022723"/>
    </source>
</evidence>
<evidence type="ECO:0000256" key="8">
    <source>
        <dbReference type="ARBA" id="ARBA00023134"/>
    </source>
</evidence>
<comment type="cofactor">
    <cofactor evidence="1">
        <name>Mg(2+)</name>
        <dbReference type="ChEBI" id="CHEBI:18420"/>
    </cofactor>
</comment>
<keyword evidence="4" id="KW-0479">Metal-binding</keyword>
<dbReference type="AlphaFoldDB" id="A0A645D0Q4"/>
<dbReference type="GO" id="GO:0005737">
    <property type="term" value="C:cytoplasm"/>
    <property type="evidence" value="ECO:0007669"/>
    <property type="project" value="TreeGrafter"/>
</dbReference>
<dbReference type="InterPro" id="IPR042111">
    <property type="entry name" value="Adenylosuccinate_synth_dom3"/>
</dbReference>
<dbReference type="HAMAP" id="MF_00011">
    <property type="entry name" value="Adenylosucc_synth"/>
    <property type="match status" value="1"/>
</dbReference>
<organism evidence="9">
    <name type="scientific">bioreactor metagenome</name>
    <dbReference type="NCBI Taxonomy" id="1076179"/>
    <lineage>
        <taxon>unclassified sequences</taxon>
        <taxon>metagenomes</taxon>
        <taxon>ecological metagenomes</taxon>
    </lineage>
</organism>
<evidence type="ECO:0000256" key="5">
    <source>
        <dbReference type="ARBA" id="ARBA00022741"/>
    </source>
</evidence>
<dbReference type="Gene3D" id="1.10.300.10">
    <property type="entry name" value="Adenylosuccinate Synthetase, subunit A, domain 2"/>
    <property type="match status" value="1"/>
</dbReference>
<proteinExistence type="inferred from homology"/>
<keyword evidence="6" id="KW-0658">Purine biosynthesis</keyword>
<comment type="subunit">
    <text evidence="2">Homodimer.</text>
</comment>
<evidence type="ECO:0000256" key="2">
    <source>
        <dbReference type="ARBA" id="ARBA00011738"/>
    </source>
</evidence>
<keyword evidence="3 9" id="KW-0436">Ligase</keyword>